<keyword evidence="1" id="KW-0472">Membrane</keyword>
<dbReference type="InterPro" id="IPR021737">
    <property type="entry name" value="Phage_phiKZ_Orf197"/>
</dbReference>
<proteinExistence type="predicted"/>
<protein>
    <recommendedName>
        <fullName evidence="4">DUF3307 domain-containing protein</fullName>
    </recommendedName>
</protein>
<accession>A0A291QTQ2</accession>
<organism evidence="2 3">
    <name type="scientific">Chitinophaga caeni</name>
    <dbReference type="NCBI Taxonomy" id="2029983"/>
    <lineage>
        <taxon>Bacteria</taxon>
        <taxon>Pseudomonadati</taxon>
        <taxon>Bacteroidota</taxon>
        <taxon>Chitinophagia</taxon>
        <taxon>Chitinophagales</taxon>
        <taxon>Chitinophagaceae</taxon>
        <taxon>Chitinophaga</taxon>
    </lineage>
</organism>
<sequence length="241" mass="27589">MENSIIWLTKLIFAHLVSDFALQKRSWIDDRNERKIKSPLLYLHVLITGVTALLFMGFQYIQTVAIITISHFLIDLFKSYLKPNFRNFVYDQLAHMAVIVLCWCWQFQLFPTEKEILEFYYQGNAWYFAAGIFFLVYPSSIIISLATKHWADQISTPRSSTADKGLVNAGKYIGIIERLIIGVLVFIGQYEAIGLLIAAKSILRYNTAKEEVKTEYLLVGTLISMSIAVAVGLLLKYLVNQ</sequence>
<evidence type="ECO:0000256" key="1">
    <source>
        <dbReference type="SAM" id="Phobius"/>
    </source>
</evidence>
<gene>
    <name evidence="2" type="ORF">COR50_09630</name>
</gene>
<evidence type="ECO:0000313" key="3">
    <source>
        <dbReference type="Proteomes" id="UP000220133"/>
    </source>
</evidence>
<feature type="transmembrane region" description="Helical" evidence="1">
    <location>
        <begin position="217"/>
        <end position="239"/>
    </location>
</feature>
<reference evidence="2 3" key="1">
    <citation type="submission" date="2017-10" db="EMBL/GenBank/DDBJ databases">
        <title>Paenichitinophaga pekingensis gen. nov., sp. nov., isolated from activated sludge.</title>
        <authorList>
            <person name="Jin D."/>
            <person name="Kong X."/>
            <person name="Deng Y."/>
            <person name="Bai Z."/>
        </authorList>
    </citation>
    <scope>NUCLEOTIDE SEQUENCE [LARGE SCALE GENOMIC DNA]</scope>
    <source>
        <strain evidence="2 3">13</strain>
    </source>
</reference>
<feature type="transmembrane region" description="Helical" evidence="1">
    <location>
        <begin position="125"/>
        <end position="146"/>
    </location>
</feature>
<name>A0A291QTQ2_9BACT</name>
<feature type="transmembrane region" description="Helical" evidence="1">
    <location>
        <begin position="40"/>
        <end position="58"/>
    </location>
</feature>
<feature type="transmembrane region" description="Helical" evidence="1">
    <location>
        <begin position="179"/>
        <end position="197"/>
    </location>
</feature>
<dbReference type="RefSeq" id="WP_098193790.1">
    <property type="nucleotide sequence ID" value="NZ_CP023777.1"/>
</dbReference>
<dbReference type="Pfam" id="PF11750">
    <property type="entry name" value="DUF3307"/>
    <property type="match status" value="1"/>
</dbReference>
<dbReference type="Proteomes" id="UP000220133">
    <property type="component" value="Chromosome"/>
</dbReference>
<dbReference type="EMBL" id="CP023777">
    <property type="protein sequence ID" value="ATL47409.1"/>
    <property type="molecule type" value="Genomic_DNA"/>
</dbReference>
<dbReference type="OrthoDB" id="8536716at2"/>
<keyword evidence="3" id="KW-1185">Reference proteome</keyword>
<evidence type="ECO:0008006" key="4">
    <source>
        <dbReference type="Google" id="ProtNLM"/>
    </source>
</evidence>
<keyword evidence="1" id="KW-0812">Transmembrane</keyword>
<feature type="transmembrane region" description="Helical" evidence="1">
    <location>
        <begin position="93"/>
        <end position="110"/>
    </location>
</feature>
<dbReference type="KEGG" id="cbae:COR50_09630"/>
<dbReference type="AlphaFoldDB" id="A0A291QTQ2"/>
<evidence type="ECO:0000313" key="2">
    <source>
        <dbReference type="EMBL" id="ATL47409.1"/>
    </source>
</evidence>
<keyword evidence="1" id="KW-1133">Transmembrane helix</keyword>